<dbReference type="RefSeq" id="WP_349182152.1">
    <property type="nucleotide sequence ID" value="NZ_JBBNGS010000006.1"/>
</dbReference>
<dbReference type="PANTHER" id="PTHR10443">
    <property type="entry name" value="MICROSOMAL DIPEPTIDASE"/>
    <property type="match status" value="1"/>
</dbReference>
<sequence>MNEASPAPAAQPIPVFDLHCDTADRLSWQTLSGSLRKAAGMHFYGPGDEADPAGCRQLASNHGAISVEKVGATPWAQCFACFVPDELSPEEAVAFEAHVSAYLADQVAACAELGTVAVTRASQVRPLLEGAPAGEKGAHLVAVRTIENARLFAADLGLVERLARQGLLMASLSWNAAGPLASGHDTHEGLSATGAAALAEMERCGVVMDVSHLNDECFADVAARARRPFVASHSNSRAVCGHLRNLTDDQFRCIRDAGGVVGLNYCTGFLVDGARGEAGRAVTPAQVMTHIEHWLDLDGEDVVALGGDLDGASVPDCLADAAAMPAFQQALLANFGEALTRKLCYGNALAFFERMELPA</sequence>
<comment type="caution">
    <text evidence="1">The sequence shown here is derived from an EMBL/GenBank/DDBJ whole genome shotgun (WGS) entry which is preliminary data.</text>
</comment>
<organism evidence="1 2">
    <name type="scientific">Paratractidigestivibacter faecalis</name>
    <dbReference type="NCBI Taxonomy" id="2292441"/>
    <lineage>
        <taxon>Bacteria</taxon>
        <taxon>Bacillati</taxon>
        <taxon>Actinomycetota</taxon>
        <taxon>Coriobacteriia</taxon>
        <taxon>Coriobacteriales</taxon>
        <taxon>Atopobiaceae</taxon>
        <taxon>Paratractidigestivibacter</taxon>
    </lineage>
</organism>
<keyword evidence="1" id="KW-0378">Hydrolase</keyword>
<dbReference type="Pfam" id="PF01244">
    <property type="entry name" value="Peptidase_M19"/>
    <property type="match status" value="1"/>
</dbReference>
<keyword evidence="1" id="KW-0224">Dipeptidase</keyword>
<accession>A0ABV1IFD0</accession>
<dbReference type="Proteomes" id="UP001478817">
    <property type="component" value="Unassembled WGS sequence"/>
</dbReference>
<dbReference type="EC" id="3.4.13.-" evidence="1"/>
<dbReference type="Gene3D" id="3.20.20.140">
    <property type="entry name" value="Metal-dependent hydrolases"/>
    <property type="match status" value="1"/>
</dbReference>
<protein>
    <submittedName>
        <fullName evidence="1">Membrane dipeptidase</fullName>
        <ecNumber evidence="1">3.4.13.-</ecNumber>
    </submittedName>
</protein>
<evidence type="ECO:0000313" key="2">
    <source>
        <dbReference type="Proteomes" id="UP001478817"/>
    </source>
</evidence>
<dbReference type="EMBL" id="JBBNGS010000006">
    <property type="protein sequence ID" value="MEQ2637602.1"/>
    <property type="molecule type" value="Genomic_DNA"/>
</dbReference>
<name>A0ABV1IFD0_9ACTN</name>
<dbReference type="InterPro" id="IPR032466">
    <property type="entry name" value="Metal_Hydrolase"/>
</dbReference>
<keyword evidence="1" id="KW-0645">Protease</keyword>
<dbReference type="PANTHER" id="PTHR10443:SF12">
    <property type="entry name" value="DIPEPTIDASE"/>
    <property type="match status" value="1"/>
</dbReference>
<proteinExistence type="predicted"/>
<dbReference type="PROSITE" id="PS51365">
    <property type="entry name" value="RENAL_DIPEPTIDASE_2"/>
    <property type="match status" value="1"/>
</dbReference>
<dbReference type="GO" id="GO:0016805">
    <property type="term" value="F:dipeptidase activity"/>
    <property type="evidence" value="ECO:0007669"/>
    <property type="project" value="UniProtKB-KW"/>
</dbReference>
<dbReference type="InterPro" id="IPR008257">
    <property type="entry name" value="Pept_M19"/>
</dbReference>
<gene>
    <name evidence="1" type="ORF">AAAT05_04510</name>
</gene>
<evidence type="ECO:0000313" key="1">
    <source>
        <dbReference type="EMBL" id="MEQ2637602.1"/>
    </source>
</evidence>
<keyword evidence="2" id="KW-1185">Reference proteome</keyword>
<reference evidence="1 2" key="1">
    <citation type="submission" date="2024-04" db="EMBL/GenBank/DDBJ databases">
        <title>Human intestinal bacterial collection.</title>
        <authorList>
            <person name="Pauvert C."/>
            <person name="Hitch T.C.A."/>
            <person name="Clavel T."/>
        </authorList>
    </citation>
    <scope>NUCLEOTIDE SEQUENCE [LARGE SCALE GENOMIC DNA]</scope>
    <source>
        <strain evidence="1 2">CLA-AA-H197</strain>
    </source>
</reference>
<dbReference type="SUPFAM" id="SSF51556">
    <property type="entry name" value="Metallo-dependent hydrolases"/>
    <property type="match status" value="1"/>
</dbReference>